<keyword evidence="2" id="KW-0547">Nucleotide-binding</keyword>
<dbReference type="InterPro" id="IPR032675">
    <property type="entry name" value="LRR_dom_sf"/>
</dbReference>
<dbReference type="AlphaFoldDB" id="V7ANJ5"/>
<dbReference type="InterPro" id="IPR003593">
    <property type="entry name" value="AAA+_ATPase"/>
</dbReference>
<dbReference type="SUPFAM" id="SSF52058">
    <property type="entry name" value="L domain-like"/>
    <property type="match status" value="1"/>
</dbReference>
<accession>V7ANJ5</accession>
<evidence type="ECO:0000256" key="4">
    <source>
        <dbReference type="ARBA" id="ARBA00022840"/>
    </source>
</evidence>
<keyword evidence="3" id="KW-0611">Plant defense</keyword>
<dbReference type="Gene3D" id="3.80.10.10">
    <property type="entry name" value="Ribonuclease Inhibitor"/>
    <property type="match status" value="1"/>
</dbReference>
<evidence type="ECO:0000256" key="3">
    <source>
        <dbReference type="ARBA" id="ARBA00022821"/>
    </source>
</evidence>
<evidence type="ECO:0000259" key="5">
    <source>
        <dbReference type="SMART" id="SM00382"/>
    </source>
</evidence>
<gene>
    <name evidence="6" type="ORF">PHAVU_010G104300g</name>
</gene>
<comment type="similarity">
    <text evidence="1">Belongs to the disease resistance NB-LRR family.</text>
</comment>
<dbReference type="InterPro" id="IPR050905">
    <property type="entry name" value="Plant_NBS-LRR"/>
</dbReference>
<evidence type="ECO:0000256" key="2">
    <source>
        <dbReference type="ARBA" id="ARBA00022741"/>
    </source>
</evidence>
<dbReference type="Pfam" id="PF00931">
    <property type="entry name" value="NB-ARC"/>
    <property type="match status" value="1"/>
</dbReference>
<dbReference type="GO" id="GO:0006952">
    <property type="term" value="P:defense response"/>
    <property type="evidence" value="ECO:0007669"/>
    <property type="project" value="UniProtKB-KW"/>
</dbReference>
<reference evidence="7" key="1">
    <citation type="journal article" date="2014" name="Nat. Genet.">
        <title>A reference genome for common bean and genome-wide analysis of dual domestications.</title>
        <authorList>
            <person name="Schmutz J."/>
            <person name="McClean P.E."/>
            <person name="Mamidi S."/>
            <person name="Wu G.A."/>
            <person name="Cannon S.B."/>
            <person name="Grimwood J."/>
            <person name="Jenkins J."/>
            <person name="Shu S."/>
            <person name="Song Q."/>
            <person name="Chavarro C."/>
            <person name="Torres-Torres M."/>
            <person name="Geffroy V."/>
            <person name="Moghaddam S.M."/>
            <person name="Gao D."/>
            <person name="Abernathy B."/>
            <person name="Barry K."/>
            <person name="Blair M."/>
            <person name="Brick M.A."/>
            <person name="Chovatia M."/>
            <person name="Gepts P."/>
            <person name="Goodstein D.M."/>
            <person name="Gonzales M."/>
            <person name="Hellsten U."/>
            <person name="Hyten D.L."/>
            <person name="Jia G."/>
            <person name="Kelly J.D."/>
            <person name="Kudrna D."/>
            <person name="Lee R."/>
            <person name="Richard M.M."/>
            <person name="Miklas P.N."/>
            <person name="Osorno J.M."/>
            <person name="Rodrigues J."/>
            <person name="Thareau V."/>
            <person name="Urrea C.A."/>
            <person name="Wang M."/>
            <person name="Yu Y."/>
            <person name="Zhang M."/>
            <person name="Wing R.A."/>
            <person name="Cregan P.B."/>
            <person name="Rokhsar D.S."/>
            <person name="Jackson S.A."/>
        </authorList>
    </citation>
    <scope>NUCLEOTIDE SEQUENCE [LARGE SCALE GENOMIC DNA]</scope>
    <source>
        <strain evidence="7">cv. G19833</strain>
    </source>
</reference>
<keyword evidence="4" id="KW-0067">ATP-binding</keyword>
<proteinExistence type="inferred from homology"/>
<dbReference type="SMART" id="SM00382">
    <property type="entry name" value="AAA"/>
    <property type="match status" value="1"/>
</dbReference>
<dbReference type="InterPro" id="IPR002182">
    <property type="entry name" value="NB-ARC"/>
</dbReference>
<protein>
    <recommendedName>
        <fullName evidence="5">AAA+ ATPase domain-containing protein</fullName>
    </recommendedName>
</protein>
<dbReference type="OMA" id="IYECHEM"/>
<keyword evidence="7" id="KW-1185">Reference proteome</keyword>
<dbReference type="InterPro" id="IPR042197">
    <property type="entry name" value="Apaf_helical"/>
</dbReference>
<dbReference type="Proteomes" id="UP000000226">
    <property type="component" value="Chromosome 10"/>
</dbReference>
<dbReference type="PRINTS" id="PR00364">
    <property type="entry name" value="DISEASERSIST"/>
</dbReference>
<dbReference type="SUPFAM" id="SSF52540">
    <property type="entry name" value="P-loop containing nucleoside triphosphate hydrolases"/>
    <property type="match status" value="1"/>
</dbReference>
<feature type="domain" description="AAA+ ATPase" evidence="5">
    <location>
        <begin position="174"/>
        <end position="344"/>
    </location>
</feature>
<dbReference type="OrthoDB" id="1747797at2759"/>
<dbReference type="SMR" id="V7ANJ5"/>
<evidence type="ECO:0000313" key="6">
    <source>
        <dbReference type="EMBL" id="ESW07134.1"/>
    </source>
</evidence>
<dbReference type="Gene3D" id="1.10.8.430">
    <property type="entry name" value="Helical domain of apoptotic protease-activating factors"/>
    <property type="match status" value="1"/>
</dbReference>
<dbReference type="Gramene" id="ESW07134">
    <property type="protein sequence ID" value="ESW07134"/>
    <property type="gene ID" value="PHAVU_010G104300g"/>
</dbReference>
<evidence type="ECO:0000256" key="1">
    <source>
        <dbReference type="ARBA" id="ARBA00008894"/>
    </source>
</evidence>
<dbReference type="GO" id="GO:0043531">
    <property type="term" value="F:ADP binding"/>
    <property type="evidence" value="ECO:0007669"/>
    <property type="project" value="InterPro"/>
</dbReference>
<sequence length="984" mass="112635">MEFLDKVVDVVIDFVWKHGVRQVTYIIHYKKNVHELKDSVRDLGFEKERIDHQCDEVAKNLNNIEGKVTEWVKKVSEIKTIVEEFENDDGHQRAQSLNCYVFPYLWNRHRLGRQAKKMEKDVKMIIDESPKSDEVSYRQGVTSNEVTLSNSVFVEFGSTKSIMEAVMTQLEDSTVRMIGLYGPGGVGKSTLIKEIARKAKYKKLFDVVVNVEITANPNLQKVQEEIAYVLGLRLEGEGENMRADCLRRRLKREKGNTLLILDDLLDKLDLNKLGILLIDDNDDDLSNDNMDLNRQKLGKKDDKDLNRKVLKKEKIIGVYKGCKILLTSRDKNVLCVKMDVKSTFCVKELDDKDALMLFQKLVGIHNEMSGSKQEIVKYCGGLPMAIVTVARALKSKSESVWEATLEKLKKEELVGSQTSMDISVKMSYDHLENEEIKSIFLLCAQMGHQPLIMNLMKYCFGLGILEGVSSLWEARDRIKTSIQKLKDSGLLLNGSSNNNFNMHDVVRDAALSIAHNDHNSFTLRNGKLDDWPELEKCTSISICNSDIIDGLPEVINCPQLKLFQIDTNDPSLEIPESFFRTMKNLRVLILIGFRVSSLPYSIQCLLKLRMLCLDRCTLGCNLSILGKLKKLRILSFSGSQIKNLPAELRSLNKLRLLDISDCSELKIIPPNLISSLTCLEELYIRESLIKMLREAKKGQDLFLSELENLHKLKVVDLSVPCVSVFPNHLFFDKLKDYKIVIGDLEFFSVGEFRMLDKYETFRVLALQLKDDIEIHSHESIKLLFKTVQSLLLGKINGVQKVVNQLNMDGFSDLKHLSIINNYDIKYVNSTELYNYVNMICYGPVTVVSFAKLKFIKVEMCYQLRNLYSLFMVKFPISAQTCEISECNSYMDKFLANLETIEVSECRSFKEILQISMHCGKVEFLKLHTLTLRQLPSFTCFYTKEKESSLSCLTEFQTTNRGYRETTSEKDGQSEKTIPLFGDLV</sequence>
<dbReference type="CDD" id="cd00267">
    <property type="entry name" value="ABC_ATPase"/>
    <property type="match status" value="1"/>
</dbReference>
<name>V7ANJ5_PHAVU</name>
<dbReference type="eggNOG" id="KOG4658">
    <property type="taxonomic scope" value="Eukaryota"/>
</dbReference>
<dbReference type="EMBL" id="CM002297">
    <property type="protein sequence ID" value="ESW07134.1"/>
    <property type="molecule type" value="Genomic_DNA"/>
</dbReference>
<dbReference type="Gene3D" id="3.40.50.300">
    <property type="entry name" value="P-loop containing nucleotide triphosphate hydrolases"/>
    <property type="match status" value="1"/>
</dbReference>
<dbReference type="InterPro" id="IPR027417">
    <property type="entry name" value="P-loop_NTPase"/>
</dbReference>
<dbReference type="PANTHER" id="PTHR33463:SF196">
    <property type="entry name" value="NB-ARC DOMAIN DISEASE RESISTANCE PROTEIN"/>
    <property type="match status" value="1"/>
</dbReference>
<organism evidence="6 7">
    <name type="scientific">Phaseolus vulgaris</name>
    <name type="common">Kidney bean</name>
    <name type="synonym">French bean</name>
    <dbReference type="NCBI Taxonomy" id="3885"/>
    <lineage>
        <taxon>Eukaryota</taxon>
        <taxon>Viridiplantae</taxon>
        <taxon>Streptophyta</taxon>
        <taxon>Embryophyta</taxon>
        <taxon>Tracheophyta</taxon>
        <taxon>Spermatophyta</taxon>
        <taxon>Magnoliopsida</taxon>
        <taxon>eudicotyledons</taxon>
        <taxon>Gunneridae</taxon>
        <taxon>Pentapetalae</taxon>
        <taxon>rosids</taxon>
        <taxon>fabids</taxon>
        <taxon>Fabales</taxon>
        <taxon>Fabaceae</taxon>
        <taxon>Papilionoideae</taxon>
        <taxon>50 kb inversion clade</taxon>
        <taxon>NPAAA clade</taxon>
        <taxon>indigoferoid/millettioid clade</taxon>
        <taxon>Phaseoleae</taxon>
        <taxon>Phaseolus</taxon>
    </lineage>
</organism>
<dbReference type="GO" id="GO:0005524">
    <property type="term" value="F:ATP binding"/>
    <property type="evidence" value="ECO:0007669"/>
    <property type="project" value="UniProtKB-KW"/>
</dbReference>
<evidence type="ECO:0000313" key="7">
    <source>
        <dbReference type="Proteomes" id="UP000000226"/>
    </source>
</evidence>
<dbReference type="PANTHER" id="PTHR33463">
    <property type="entry name" value="NB-ARC DOMAIN-CONTAINING PROTEIN-RELATED"/>
    <property type="match status" value="1"/>
</dbReference>